<evidence type="ECO:0000313" key="10">
    <source>
        <dbReference type="Proteomes" id="UP000094463"/>
    </source>
</evidence>
<keyword evidence="10" id="KW-1185">Reference proteome</keyword>
<dbReference type="Proteomes" id="UP000094463">
    <property type="component" value="Chromosome"/>
</dbReference>
<keyword evidence="3 6" id="KW-0808">Transferase</keyword>
<proteinExistence type="inferred from homology"/>
<evidence type="ECO:0000256" key="2">
    <source>
        <dbReference type="ARBA" id="ARBA00022478"/>
    </source>
</evidence>
<evidence type="ECO:0000256" key="6">
    <source>
        <dbReference type="HAMAP-Rule" id="MF_00357"/>
    </source>
</evidence>
<evidence type="ECO:0000256" key="3">
    <source>
        <dbReference type="ARBA" id="ARBA00022679"/>
    </source>
</evidence>
<evidence type="ECO:0000256" key="4">
    <source>
        <dbReference type="ARBA" id="ARBA00022695"/>
    </source>
</evidence>
<comment type="similarity">
    <text evidence="1 6">Belongs to the RpoE family.</text>
</comment>
<feature type="region of interest" description="Disordered" evidence="7">
    <location>
        <begin position="95"/>
        <end position="178"/>
    </location>
</feature>
<evidence type="ECO:0000259" key="8">
    <source>
        <dbReference type="PROSITE" id="PS51913"/>
    </source>
</evidence>
<dbReference type="InterPro" id="IPR038087">
    <property type="entry name" value="RNAP_delta_N_dom_sf"/>
</dbReference>
<organism evidence="9 10">
    <name type="scientific">Salisediminibacterium beveridgei</name>
    <dbReference type="NCBI Taxonomy" id="632773"/>
    <lineage>
        <taxon>Bacteria</taxon>
        <taxon>Bacillati</taxon>
        <taxon>Bacillota</taxon>
        <taxon>Bacilli</taxon>
        <taxon>Bacillales</taxon>
        <taxon>Bacillaceae</taxon>
        <taxon>Salisediminibacterium</taxon>
    </lineage>
</organism>
<dbReference type="STRING" id="632773.BBEV_0156"/>
<dbReference type="GO" id="GO:0000428">
    <property type="term" value="C:DNA-directed RNA polymerase complex"/>
    <property type="evidence" value="ECO:0007669"/>
    <property type="project" value="UniProtKB-KW"/>
</dbReference>
<dbReference type="Gene3D" id="1.10.10.1250">
    <property type="entry name" value="RNA polymerase, subunit delta, N-terminal domain"/>
    <property type="match status" value="1"/>
</dbReference>
<evidence type="ECO:0000256" key="5">
    <source>
        <dbReference type="ARBA" id="ARBA00023163"/>
    </source>
</evidence>
<sequence>MMVKGRAIMHYKDMNKDQIQEVAMVELAATLLEETQQAFEYHDLLKKVGDIKGYSEEDLMQRISNLYTDMSLDGRFVNLGNARWGLRSWYPFDQTEEELSAEASKERKRRAKERQEEEDLFDDEAEDFDEFEDLEDELDDLANEEDAGDYDELDDTPDSSYPADELNDESEFEDEEEK</sequence>
<keyword evidence="4 6" id="KW-0548">Nucleotidyltransferase</keyword>
<feature type="domain" description="HTH HARE-type" evidence="8">
    <location>
        <begin position="22"/>
        <end position="89"/>
    </location>
</feature>
<dbReference type="GO" id="GO:0006355">
    <property type="term" value="P:regulation of DNA-templated transcription"/>
    <property type="evidence" value="ECO:0007669"/>
    <property type="project" value="UniProtKB-UniRule"/>
</dbReference>
<keyword evidence="2 6" id="KW-0240">DNA-directed RNA polymerase</keyword>
<dbReference type="KEGG" id="bbev:BBEV_0156"/>
<reference evidence="9 10" key="1">
    <citation type="submission" date="2015-08" db="EMBL/GenBank/DDBJ databases">
        <title>The complete genome sequence of Bacillus beveridgei MLTeJB.</title>
        <authorList>
            <person name="Hanson T.E."/>
            <person name="Mesa C."/>
            <person name="Basesman S.M."/>
            <person name="Oremland R.S."/>
        </authorList>
    </citation>
    <scope>NUCLEOTIDE SEQUENCE [LARGE SCALE GENOMIC DNA]</scope>
    <source>
        <strain evidence="9 10">MLTeJB</strain>
    </source>
</reference>
<dbReference type="NCBIfam" id="TIGR04567">
    <property type="entry name" value="RNAP_delt_lowGC"/>
    <property type="match status" value="1"/>
</dbReference>
<evidence type="ECO:0000313" key="9">
    <source>
        <dbReference type="EMBL" id="AOM81551.1"/>
    </source>
</evidence>
<dbReference type="HAMAP" id="MF_00357">
    <property type="entry name" value="RNApol_bact_RpoE"/>
    <property type="match status" value="1"/>
</dbReference>
<name>A0A1D7QRB4_9BACI</name>
<dbReference type="PATRIC" id="fig|632773.3.peg.164"/>
<dbReference type="InterPro" id="IPR029757">
    <property type="entry name" value="RpoE"/>
</dbReference>
<protein>
    <recommendedName>
        <fullName evidence="6">Probable DNA-directed RNA polymerase subunit delta</fullName>
    </recommendedName>
    <alternativeName>
        <fullName evidence="6">RNAP delta factor</fullName>
    </alternativeName>
</protein>
<dbReference type="Pfam" id="PF05066">
    <property type="entry name" value="HARE-HTH"/>
    <property type="match status" value="1"/>
</dbReference>
<comment type="function">
    <text evidence="6">Participates in both the initiation and recycling phases of transcription. In the presence of the delta subunit, RNAP displays an increased specificity of transcription, a decreased affinity for nucleic acids, and an increased efficiency of RNA synthesis because of enhanced recycling.</text>
</comment>
<dbReference type="GO" id="GO:0003899">
    <property type="term" value="F:DNA-directed RNA polymerase activity"/>
    <property type="evidence" value="ECO:0007669"/>
    <property type="project" value="UniProtKB-UniRule"/>
</dbReference>
<gene>
    <name evidence="6 9" type="primary">rpoE</name>
    <name evidence="9" type="ORF">BBEV_0156</name>
</gene>
<dbReference type="GO" id="GO:0006351">
    <property type="term" value="P:DNA-templated transcription"/>
    <property type="evidence" value="ECO:0007669"/>
    <property type="project" value="InterPro"/>
</dbReference>
<dbReference type="PROSITE" id="PS51913">
    <property type="entry name" value="HTH_HARE"/>
    <property type="match status" value="1"/>
</dbReference>
<comment type="subunit">
    <text evidence="6">RNAP is composed of a core of 2 alpha, a beta and a beta' subunits. The core is associated with a delta subunit and one of several sigma factors.</text>
</comment>
<evidence type="ECO:0000256" key="1">
    <source>
        <dbReference type="ARBA" id="ARBA00009828"/>
    </source>
</evidence>
<feature type="compositionally biased region" description="Acidic residues" evidence="7">
    <location>
        <begin position="116"/>
        <end position="157"/>
    </location>
</feature>
<dbReference type="EMBL" id="CP012502">
    <property type="protein sequence ID" value="AOM81551.1"/>
    <property type="molecule type" value="Genomic_DNA"/>
</dbReference>
<dbReference type="InterPro" id="IPR007759">
    <property type="entry name" value="Asxl_HARE-HTH"/>
</dbReference>
<feature type="compositionally biased region" description="Acidic residues" evidence="7">
    <location>
        <begin position="165"/>
        <end position="178"/>
    </location>
</feature>
<keyword evidence="5 6" id="KW-0804">Transcription</keyword>
<dbReference type="AlphaFoldDB" id="A0A1D7QRB4"/>
<accession>A0A1D7QRB4</accession>
<evidence type="ECO:0000256" key="7">
    <source>
        <dbReference type="SAM" id="MobiDB-lite"/>
    </source>
</evidence>